<dbReference type="AlphaFoldDB" id="A0A243W5X8"/>
<protein>
    <submittedName>
        <fullName evidence="1">Uncharacterized protein</fullName>
    </submittedName>
</protein>
<reference evidence="1 2" key="1">
    <citation type="submission" date="2017-01" db="EMBL/GenBank/DDBJ databases">
        <title>A new Hymenobacter.</title>
        <authorList>
            <person name="Liang Y."/>
            <person name="Feng F."/>
        </authorList>
    </citation>
    <scope>NUCLEOTIDE SEQUENCE [LARGE SCALE GENOMIC DNA]</scope>
    <source>
        <strain evidence="1">MIMBbqt21</strain>
    </source>
</reference>
<gene>
    <name evidence="1" type="ORF">BXP70_26830</name>
</gene>
<evidence type="ECO:0000313" key="1">
    <source>
        <dbReference type="EMBL" id="OUJ69165.1"/>
    </source>
</evidence>
<organism evidence="1 2">
    <name type="scientific">Hymenobacter crusticola</name>
    <dbReference type="NCBI Taxonomy" id="1770526"/>
    <lineage>
        <taxon>Bacteria</taxon>
        <taxon>Pseudomonadati</taxon>
        <taxon>Bacteroidota</taxon>
        <taxon>Cytophagia</taxon>
        <taxon>Cytophagales</taxon>
        <taxon>Hymenobacteraceae</taxon>
        <taxon>Hymenobacter</taxon>
    </lineage>
</organism>
<dbReference type="EMBL" id="MTSE01000037">
    <property type="protein sequence ID" value="OUJ69165.1"/>
    <property type="molecule type" value="Genomic_DNA"/>
</dbReference>
<keyword evidence="2" id="KW-1185">Reference proteome</keyword>
<comment type="caution">
    <text evidence="1">The sequence shown here is derived from an EMBL/GenBank/DDBJ whole genome shotgun (WGS) entry which is preliminary data.</text>
</comment>
<proteinExistence type="predicted"/>
<evidence type="ECO:0000313" key="2">
    <source>
        <dbReference type="Proteomes" id="UP000194873"/>
    </source>
</evidence>
<name>A0A243W5X8_9BACT</name>
<sequence>MHALVSTKSEELPTVDLPSIQTIPAPIAALVSDGALTIGGFLQVLQASSTYIFVEALAEGSFSWIFSQEGTVTGVRLIHLLAGQRAQAYASRPHERISIQCP</sequence>
<accession>A0A243W5X8</accession>
<dbReference type="Proteomes" id="UP000194873">
    <property type="component" value="Unassembled WGS sequence"/>
</dbReference>